<name>A0A251SG34_HELAN</name>
<organism evidence="13 14">
    <name type="scientific">Helianthus annuus</name>
    <name type="common">Common sunflower</name>
    <dbReference type="NCBI Taxonomy" id="4232"/>
    <lineage>
        <taxon>Eukaryota</taxon>
        <taxon>Viridiplantae</taxon>
        <taxon>Streptophyta</taxon>
        <taxon>Embryophyta</taxon>
        <taxon>Tracheophyta</taxon>
        <taxon>Spermatophyta</taxon>
        <taxon>Magnoliopsida</taxon>
        <taxon>eudicotyledons</taxon>
        <taxon>Gunneridae</taxon>
        <taxon>Pentapetalae</taxon>
        <taxon>asterids</taxon>
        <taxon>campanulids</taxon>
        <taxon>Asterales</taxon>
        <taxon>Asteraceae</taxon>
        <taxon>Asteroideae</taxon>
        <taxon>Heliantheae alliance</taxon>
        <taxon>Heliantheae</taxon>
        <taxon>Helianthus</taxon>
    </lineage>
</organism>
<evidence type="ECO:0000256" key="8">
    <source>
        <dbReference type="ARBA" id="ARBA00023004"/>
    </source>
</evidence>
<gene>
    <name evidence="13" type="ORF">HannXRQ_Chr14g0435281</name>
</gene>
<dbReference type="PROSITE" id="PS51296">
    <property type="entry name" value="RIESKE"/>
    <property type="match status" value="2"/>
</dbReference>
<dbReference type="Gene3D" id="3.90.380.10">
    <property type="entry name" value="Naphthalene 1,2-dioxygenase Alpha Subunit, Chain A, domain 1"/>
    <property type="match status" value="1"/>
</dbReference>
<keyword evidence="6" id="KW-1133">Transmembrane helix</keyword>
<dbReference type="STRING" id="4232.A0A251SG34"/>
<dbReference type="InterPro" id="IPR017941">
    <property type="entry name" value="Rieske_2Fe-2S"/>
</dbReference>
<sequence length="413" mass="47075">MQSCNSLDIQFKEDNSSIRHGSSKNCLQVAPPSLIKAQFSKPIFTLSFTHKRSNLTPFPKTKLNKFNAISPPFSTQPEVETNTDTENLDHPVADLDKRAPRGIKALGLDVVVWWDKNENVWKVFDDRCPHRLAPLSEGRIDQWDNSSTMEALRIVSTVAPPSLIRAQFSKPIFTLSFTHKRSNLTPFPKTKLNKFNAISPTFSTQPEAKTDTDTDTENLDHQGEKFDWFSHWYALSPVDDLDKRAPRAIKAMGLDVVVWWDKNENEWKVFDDRCPHRLAPLSEGRIDQWGRLQCVYHGWCFGGSGDCKFIPQAPRDGPAVHSSPKACVGVYPSTTQNRIVWFWPSTDPKYKDILAKKKPPYIPELDDPSYFDRTVMYTRDMPYGYEVLVENLVDPSHVPYSHAGIMPNASPPR</sequence>
<dbReference type="PANTHER" id="PTHR21266">
    <property type="entry name" value="IRON-SULFUR DOMAIN CONTAINING PROTEIN"/>
    <property type="match status" value="1"/>
</dbReference>
<feature type="region of interest" description="Disordered" evidence="11">
    <location>
        <begin position="69"/>
        <end position="90"/>
    </location>
</feature>
<accession>A0A251SG34</accession>
<evidence type="ECO:0000256" key="9">
    <source>
        <dbReference type="ARBA" id="ARBA00023014"/>
    </source>
</evidence>
<dbReference type="GO" id="GO:0016491">
    <property type="term" value="F:oxidoreductase activity"/>
    <property type="evidence" value="ECO:0000318"/>
    <property type="project" value="GO_Central"/>
</dbReference>
<proteinExistence type="predicted"/>
<dbReference type="GO" id="GO:0051537">
    <property type="term" value="F:2 iron, 2 sulfur cluster binding"/>
    <property type="evidence" value="ECO:0007669"/>
    <property type="project" value="UniProtKB-KW"/>
</dbReference>
<comment type="subcellular location">
    <subcellularLocation>
        <location evidence="1">Membrane</location>
    </subcellularLocation>
</comment>
<dbReference type="InParanoid" id="A0A251SG34"/>
<evidence type="ECO:0000259" key="12">
    <source>
        <dbReference type="PROSITE" id="PS51296"/>
    </source>
</evidence>
<keyword evidence="2" id="KW-0812">Transmembrane</keyword>
<dbReference type="PANTHER" id="PTHR21266:SF32">
    <property type="entry name" value="CHOLESTEROL 7-DESATURASE NVD"/>
    <property type="match status" value="1"/>
</dbReference>
<evidence type="ECO:0000256" key="10">
    <source>
        <dbReference type="ARBA" id="ARBA00023136"/>
    </source>
</evidence>
<dbReference type="GO" id="GO:0005737">
    <property type="term" value="C:cytoplasm"/>
    <property type="evidence" value="ECO:0000318"/>
    <property type="project" value="GO_Central"/>
</dbReference>
<evidence type="ECO:0000256" key="2">
    <source>
        <dbReference type="ARBA" id="ARBA00022692"/>
    </source>
</evidence>
<evidence type="ECO:0000256" key="4">
    <source>
        <dbReference type="ARBA" id="ARBA00022723"/>
    </source>
</evidence>
<keyword evidence="10" id="KW-0472">Membrane</keyword>
<evidence type="ECO:0000256" key="6">
    <source>
        <dbReference type="ARBA" id="ARBA00022989"/>
    </source>
</evidence>
<evidence type="ECO:0000313" key="14">
    <source>
        <dbReference type="Proteomes" id="UP000215914"/>
    </source>
</evidence>
<dbReference type="Pfam" id="PF00355">
    <property type="entry name" value="Rieske"/>
    <property type="match status" value="2"/>
</dbReference>
<keyword evidence="5" id="KW-0809">Transit peptide</keyword>
<dbReference type="GO" id="GO:0046872">
    <property type="term" value="F:metal ion binding"/>
    <property type="evidence" value="ECO:0007669"/>
    <property type="project" value="UniProtKB-KW"/>
</dbReference>
<dbReference type="InterPro" id="IPR036922">
    <property type="entry name" value="Rieske_2Fe-2S_sf"/>
</dbReference>
<keyword evidence="3" id="KW-0001">2Fe-2S</keyword>
<evidence type="ECO:0000256" key="3">
    <source>
        <dbReference type="ARBA" id="ARBA00022714"/>
    </source>
</evidence>
<dbReference type="InterPro" id="IPR050584">
    <property type="entry name" value="Cholesterol_7-desaturase"/>
</dbReference>
<feature type="domain" description="Rieske" evidence="12">
    <location>
        <begin position="232"/>
        <end position="342"/>
    </location>
</feature>
<evidence type="ECO:0000256" key="11">
    <source>
        <dbReference type="SAM" id="MobiDB-lite"/>
    </source>
</evidence>
<keyword evidence="4" id="KW-0479">Metal-binding</keyword>
<dbReference type="EMBL" id="CM007903">
    <property type="protein sequence ID" value="OTF97502.1"/>
    <property type="molecule type" value="Genomic_DNA"/>
</dbReference>
<evidence type="ECO:0000313" key="13">
    <source>
        <dbReference type="EMBL" id="OTF97502.1"/>
    </source>
</evidence>
<dbReference type="AlphaFoldDB" id="A0A251SG34"/>
<keyword evidence="14" id="KW-1185">Reference proteome</keyword>
<feature type="compositionally biased region" description="Polar residues" evidence="11">
    <location>
        <begin position="72"/>
        <end position="85"/>
    </location>
</feature>
<protein>
    <submittedName>
        <fullName evidence="13">Putative rieske [2Fe-2S] iron-sulfur domain-containing protein</fullName>
    </submittedName>
</protein>
<dbReference type="GO" id="GO:0016020">
    <property type="term" value="C:membrane"/>
    <property type="evidence" value="ECO:0007669"/>
    <property type="project" value="UniProtKB-SubCell"/>
</dbReference>
<dbReference type="SUPFAM" id="SSF55961">
    <property type="entry name" value="Bet v1-like"/>
    <property type="match status" value="1"/>
</dbReference>
<feature type="domain" description="Rieske" evidence="12">
    <location>
        <begin position="87"/>
        <end position="145"/>
    </location>
</feature>
<keyword evidence="9" id="KW-0411">Iron-sulfur</keyword>
<evidence type="ECO:0000256" key="7">
    <source>
        <dbReference type="ARBA" id="ARBA00023002"/>
    </source>
</evidence>
<dbReference type="Proteomes" id="UP000215914">
    <property type="component" value="Chromosome 14"/>
</dbReference>
<dbReference type="Gene3D" id="2.102.10.10">
    <property type="entry name" value="Rieske [2Fe-2S] iron-sulphur domain"/>
    <property type="match status" value="2"/>
</dbReference>
<dbReference type="SUPFAM" id="SSF50022">
    <property type="entry name" value="ISP domain"/>
    <property type="match status" value="2"/>
</dbReference>
<evidence type="ECO:0000256" key="5">
    <source>
        <dbReference type="ARBA" id="ARBA00022946"/>
    </source>
</evidence>
<keyword evidence="7" id="KW-0560">Oxidoreductase</keyword>
<reference evidence="14" key="1">
    <citation type="journal article" date="2017" name="Nature">
        <title>The sunflower genome provides insights into oil metabolism, flowering and Asterid evolution.</title>
        <authorList>
            <person name="Badouin H."/>
            <person name="Gouzy J."/>
            <person name="Grassa C.J."/>
            <person name="Murat F."/>
            <person name="Staton S.E."/>
            <person name="Cottret L."/>
            <person name="Lelandais-Briere C."/>
            <person name="Owens G.L."/>
            <person name="Carrere S."/>
            <person name="Mayjonade B."/>
            <person name="Legrand L."/>
            <person name="Gill N."/>
            <person name="Kane N.C."/>
            <person name="Bowers J.E."/>
            <person name="Hubner S."/>
            <person name="Bellec A."/>
            <person name="Berard A."/>
            <person name="Berges H."/>
            <person name="Blanchet N."/>
            <person name="Boniface M.C."/>
            <person name="Brunel D."/>
            <person name="Catrice O."/>
            <person name="Chaidir N."/>
            <person name="Claudel C."/>
            <person name="Donnadieu C."/>
            <person name="Faraut T."/>
            <person name="Fievet G."/>
            <person name="Helmstetter N."/>
            <person name="King M."/>
            <person name="Knapp S.J."/>
            <person name="Lai Z."/>
            <person name="Le Paslier M.C."/>
            <person name="Lippi Y."/>
            <person name="Lorenzon L."/>
            <person name="Mandel J.R."/>
            <person name="Marage G."/>
            <person name="Marchand G."/>
            <person name="Marquand E."/>
            <person name="Bret-Mestries E."/>
            <person name="Morien E."/>
            <person name="Nambeesan S."/>
            <person name="Nguyen T."/>
            <person name="Pegot-Espagnet P."/>
            <person name="Pouilly N."/>
            <person name="Raftis F."/>
            <person name="Sallet E."/>
            <person name="Schiex T."/>
            <person name="Thomas J."/>
            <person name="Vandecasteele C."/>
            <person name="Vares D."/>
            <person name="Vear F."/>
            <person name="Vautrin S."/>
            <person name="Crespi M."/>
            <person name="Mangin B."/>
            <person name="Burke J.M."/>
            <person name="Salse J."/>
            <person name="Munos S."/>
            <person name="Vincourt P."/>
            <person name="Rieseberg L.H."/>
            <person name="Langlade N.B."/>
        </authorList>
    </citation>
    <scope>NUCLEOTIDE SEQUENCE [LARGE SCALE GENOMIC DNA]</scope>
    <source>
        <strain evidence="14">cv. SF193</strain>
    </source>
</reference>
<evidence type="ECO:0000256" key="1">
    <source>
        <dbReference type="ARBA" id="ARBA00004370"/>
    </source>
</evidence>
<keyword evidence="8" id="KW-0408">Iron</keyword>